<feature type="domain" description="CRISPR type III-associated protein" evidence="2">
    <location>
        <begin position="14"/>
        <end position="311"/>
    </location>
</feature>
<protein>
    <submittedName>
        <fullName evidence="3">CRISPR-associated RAMP protein, Cmr1 family</fullName>
    </submittedName>
</protein>
<dbReference type="HOGENOM" id="CLU_584790_0_0_2"/>
<evidence type="ECO:0000313" key="4">
    <source>
        <dbReference type="Proteomes" id="UP000002308"/>
    </source>
</evidence>
<dbReference type="GO" id="GO:0051607">
    <property type="term" value="P:defense response to virus"/>
    <property type="evidence" value="ECO:0007669"/>
    <property type="project" value="UniProtKB-KW"/>
</dbReference>
<gene>
    <name evidence="3" type="ordered locus">YG5714_0694</name>
</gene>
<dbReference type="Pfam" id="PF03787">
    <property type="entry name" value="RAMPs"/>
    <property type="match status" value="1"/>
</dbReference>
<reference evidence="3 4" key="1">
    <citation type="journal article" date="2009" name="Proc. Natl. Acad. Sci. U.S.A.">
        <title>Biogeography of the Sulfolobus islandicus pan-genome.</title>
        <authorList>
            <person name="Reno M.L."/>
            <person name="Held N.L."/>
            <person name="Fields C.J."/>
            <person name="Burke P.V."/>
            <person name="Whitaker R.J."/>
        </authorList>
    </citation>
    <scope>NUCLEOTIDE SEQUENCE [LARGE SCALE GENOMIC DNA]</scope>
    <source>
        <strain evidence="4">Y.G.57.14 / Yellowstone #1</strain>
    </source>
</reference>
<dbReference type="NCBIfam" id="TIGR01894">
    <property type="entry name" value="cas_TM1795_cmr1"/>
    <property type="match status" value="1"/>
</dbReference>
<dbReference type="InterPro" id="IPR007522">
    <property type="entry name" value="CRISPR-assoc_prot_TM1795"/>
</dbReference>
<dbReference type="Proteomes" id="UP000002308">
    <property type="component" value="Chromosome"/>
</dbReference>
<dbReference type="EMBL" id="CP001403">
    <property type="protein sequence ID" value="ACP44983.1"/>
    <property type="molecule type" value="Genomic_DNA"/>
</dbReference>
<name>C3NBJ8_SACI7</name>
<evidence type="ECO:0000313" key="3">
    <source>
        <dbReference type="EMBL" id="ACP44983.1"/>
    </source>
</evidence>
<evidence type="ECO:0000259" key="2">
    <source>
        <dbReference type="Pfam" id="PF03787"/>
    </source>
</evidence>
<dbReference type="InterPro" id="IPR005537">
    <property type="entry name" value="RAMP_III_fam"/>
</dbReference>
<evidence type="ECO:0000256" key="1">
    <source>
        <dbReference type="ARBA" id="ARBA00023118"/>
    </source>
</evidence>
<sequence>MYEEILSIDAIALYPIVGGYNSYPVSLTVGYEEPIRATEIKGLWKWWTRILLESVIFKQGNYVVPYSEIDKVMEDIFGSEDKKSLVRIDVKVNDDFISVTEKIWQFLQDFFKKGQVINQRNVSSQNNIIIQAQNPNVKIIKNVYVINIDTYNNLKSIRVRRDDRDPKPDDKFIVIDFNNKKISIGGVGELKLEGLDKHLTIDNMRDFLSIPRIKLDMLRYNNTGLKVKDLNGRELKELMRIILDLITTVLMPKEVKFTISIKVDTERLKNEKNELDINKVKKLKFTLYSLFVYLILGGIGRMTSRGMGSLSPTRIECRNNDLCEDLVSLFNKFSKISDENKINDFIRTLIDFDSLEKLSENWINEIGKTSKVNNVFYISTYSFKYLYAREINDPLKYLNALGELTLSTNINDPTFANEILGRPRKRGDIRFPSAFRFKILYIGNKYYLIWYLLDRYSDANSSHSFIEGYKEEIARFIESAQQKLGEVH</sequence>
<keyword evidence="1" id="KW-0051">Antiviral defense</keyword>
<organism evidence="3 4">
    <name type="scientific">Saccharolobus islandicus (strain Y.G.57.14 / Yellowstone #1)</name>
    <name type="common">Sulfolobus islandicus</name>
    <dbReference type="NCBI Taxonomy" id="439386"/>
    <lineage>
        <taxon>Archaea</taxon>
        <taxon>Thermoproteota</taxon>
        <taxon>Thermoprotei</taxon>
        <taxon>Sulfolobales</taxon>
        <taxon>Sulfolobaceae</taxon>
        <taxon>Saccharolobus</taxon>
    </lineage>
</organism>
<dbReference type="KEGG" id="siy:YG5714_0694"/>
<dbReference type="AlphaFoldDB" id="C3NBJ8"/>
<proteinExistence type="predicted"/>
<dbReference type="GeneID" id="7807189"/>
<dbReference type="RefSeq" id="WP_012715797.1">
    <property type="nucleotide sequence ID" value="NC_012622.1"/>
</dbReference>
<accession>C3NBJ8</accession>